<dbReference type="Proteomes" id="UP000012174">
    <property type="component" value="Unassembled WGS sequence"/>
</dbReference>
<dbReference type="EMBL" id="KB706093">
    <property type="protein sequence ID" value="EMR69404.1"/>
    <property type="molecule type" value="Genomic_DNA"/>
</dbReference>
<dbReference type="Pfam" id="PF07110">
    <property type="entry name" value="EthD"/>
    <property type="match status" value="1"/>
</dbReference>
<keyword evidence="4" id="KW-1185">Reference proteome</keyword>
<dbReference type="AlphaFoldDB" id="M7SSB7"/>
<evidence type="ECO:0000313" key="3">
    <source>
        <dbReference type="EMBL" id="EMR69404.1"/>
    </source>
</evidence>
<comment type="similarity">
    <text evidence="1">Belongs to the tpcK family.</text>
</comment>
<dbReference type="HOGENOM" id="CLU_115019_0_3_1"/>
<sequence length="144" mass="16415">MAEVTVQQGGQRLKYTVTHYRKQQHTHEAFIKWIVEEHLPVAMPIFKKHGILAYSLFVTPAPLNGALKQEMGKFRPTWDFADFDCVLEYTIPNMQVIKNVMSDPDWSAAIKGQEDWVDTTKTLVSLGFSTPFLLETGEVVNMAK</sequence>
<dbReference type="OMA" id="YTVTHYR"/>
<protein>
    <recommendedName>
        <fullName evidence="2">EthD domain-containing protein</fullName>
    </recommendedName>
</protein>
<proteinExistence type="inferred from homology"/>
<accession>M7SSB7</accession>
<gene>
    <name evidence="3" type="ORF">UCREL1_3588</name>
</gene>
<dbReference type="Gene3D" id="3.30.70.100">
    <property type="match status" value="1"/>
</dbReference>
<evidence type="ECO:0000313" key="4">
    <source>
        <dbReference type="Proteomes" id="UP000012174"/>
    </source>
</evidence>
<reference evidence="4" key="1">
    <citation type="journal article" date="2013" name="Genome Announc.">
        <title>Draft genome sequence of the grapevine dieback fungus Eutypa lata UCR-EL1.</title>
        <authorList>
            <person name="Blanco-Ulate B."/>
            <person name="Rolshausen P.E."/>
            <person name="Cantu D."/>
        </authorList>
    </citation>
    <scope>NUCLEOTIDE SEQUENCE [LARGE SCALE GENOMIC DNA]</scope>
    <source>
        <strain evidence="4">UCR-EL1</strain>
    </source>
</reference>
<dbReference type="eggNOG" id="ENOG502SRYA">
    <property type="taxonomic scope" value="Eukaryota"/>
</dbReference>
<evidence type="ECO:0000259" key="2">
    <source>
        <dbReference type="Pfam" id="PF07110"/>
    </source>
</evidence>
<dbReference type="InterPro" id="IPR009799">
    <property type="entry name" value="EthD_dom"/>
</dbReference>
<name>M7SSB7_EUTLA</name>
<dbReference type="InterPro" id="IPR011008">
    <property type="entry name" value="Dimeric_a/b-barrel"/>
</dbReference>
<organism evidence="3 4">
    <name type="scientific">Eutypa lata (strain UCR-EL1)</name>
    <name type="common">Grapevine dieback disease fungus</name>
    <name type="synonym">Eutypa armeniacae</name>
    <dbReference type="NCBI Taxonomy" id="1287681"/>
    <lineage>
        <taxon>Eukaryota</taxon>
        <taxon>Fungi</taxon>
        <taxon>Dikarya</taxon>
        <taxon>Ascomycota</taxon>
        <taxon>Pezizomycotina</taxon>
        <taxon>Sordariomycetes</taxon>
        <taxon>Xylariomycetidae</taxon>
        <taxon>Xylariales</taxon>
        <taxon>Diatrypaceae</taxon>
        <taxon>Eutypa</taxon>
    </lineage>
</organism>
<dbReference type="OrthoDB" id="3454835at2759"/>
<dbReference type="SUPFAM" id="SSF54909">
    <property type="entry name" value="Dimeric alpha+beta barrel"/>
    <property type="match status" value="1"/>
</dbReference>
<dbReference type="KEGG" id="ela:UCREL1_3588"/>
<dbReference type="GO" id="GO:0016491">
    <property type="term" value="F:oxidoreductase activity"/>
    <property type="evidence" value="ECO:0007669"/>
    <property type="project" value="InterPro"/>
</dbReference>
<evidence type="ECO:0000256" key="1">
    <source>
        <dbReference type="ARBA" id="ARBA00005986"/>
    </source>
</evidence>
<feature type="domain" description="EthD" evidence="2">
    <location>
        <begin position="22"/>
        <end position="118"/>
    </location>
</feature>